<protein>
    <submittedName>
        <fullName evidence="2">Uncharacterized protein</fullName>
    </submittedName>
</protein>
<name>A0A6M6E4X8_PRIMG</name>
<dbReference type="EMBL" id="CP045273">
    <property type="protein sequence ID" value="QJX80229.1"/>
    <property type="molecule type" value="Genomic_DNA"/>
</dbReference>
<dbReference type="Proteomes" id="UP000501076">
    <property type="component" value="Plasmid pFDU301A"/>
</dbReference>
<dbReference type="RefSeq" id="WP_171778212.1">
    <property type="nucleotide sequence ID" value="NZ_CP045273.1"/>
</dbReference>
<keyword evidence="1" id="KW-0472">Membrane</keyword>
<accession>A0A6M6E4X8</accession>
<keyword evidence="1" id="KW-1133">Transmembrane helix</keyword>
<sequence>MNSRYEIEKAKGKKRRKVAYAYMILCLINSILIILTVHNSVLGHLKPGILLTASVWVSVIWIIALIYLKDFICGTSWSKVPTLGRVLWWVFFLLPLLHCANVIYTKFF</sequence>
<geneLocation type="plasmid" evidence="3">
    <name>pfdu301a</name>
</geneLocation>
<keyword evidence="1" id="KW-0812">Transmembrane</keyword>
<feature type="transmembrane region" description="Helical" evidence="1">
    <location>
        <begin position="48"/>
        <end position="66"/>
    </location>
</feature>
<evidence type="ECO:0000256" key="1">
    <source>
        <dbReference type="SAM" id="Phobius"/>
    </source>
</evidence>
<feature type="transmembrane region" description="Helical" evidence="1">
    <location>
        <begin position="20"/>
        <end position="42"/>
    </location>
</feature>
<proteinExistence type="predicted"/>
<evidence type="ECO:0000313" key="3">
    <source>
        <dbReference type="Proteomes" id="UP000501076"/>
    </source>
</evidence>
<feature type="transmembrane region" description="Helical" evidence="1">
    <location>
        <begin position="86"/>
        <end position="104"/>
    </location>
</feature>
<reference evidence="2 3" key="1">
    <citation type="submission" date="2019-10" db="EMBL/GenBank/DDBJ databases">
        <title>Complete genome sequences for adaption low water activity.</title>
        <authorList>
            <person name="Zhao L."/>
            <person name="Zhong J."/>
        </authorList>
    </citation>
    <scope>NUCLEOTIDE SEQUENCE [LARGE SCALE GENOMIC DNA]</scope>
    <source>
        <strain evidence="2 3">FDU301</strain>
        <plasmid evidence="3">pfdu301a</plasmid>
    </source>
</reference>
<gene>
    <name evidence="2" type="ORF">FDZ14_29470</name>
</gene>
<organism evidence="2 3">
    <name type="scientific">Priestia megaterium</name>
    <name type="common">Bacillus megaterium</name>
    <dbReference type="NCBI Taxonomy" id="1404"/>
    <lineage>
        <taxon>Bacteria</taxon>
        <taxon>Bacillati</taxon>
        <taxon>Bacillota</taxon>
        <taxon>Bacilli</taxon>
        <taxon>Bacillales</taxon>
        <taxon>Bacillaceae</taxon>
        <taxon>Priestia</taxon>
    </lineage>
</organism>
<evidence type="ECO:0000313" key="2">
    <source>
        <dbReference type="EMBL" id="QJX80229.1"/>
    </source>
</evidence>
<keyword evidence="2" id="KW-0614">Plasmid</keyword>
<dbReference type="AlphaFoldDB" id="A0A6M6E4X8"/>